<dbReference type="EMBL" id="BART01041064">
    <property type="protein sequence ID" value="GAH22868.1"/>
    <property type="molecule type" value="Genomic_DNA"/>
</dbReference>
<accession>X1FQ21</accession>
<comment type="caution">
    <text evidence="1">The sequence shown here is derived from an EMBL/GenBank/DDBJ whole genome shotgun (WGS) entry which is preliminary data.</text>
</comment>
<protein>
    <submittedName>
        <fullName evidence="1">Uncharacterized protein</fullName>
    </submittedName>
</protein>
<name>X1FQ21_9ZZZZ</name>
<reference evidence="1" key="1">
    <citation type="journal article" date="2014" name="Front. Microbiol.">
        <title>High frequency of phylogenetically diverse reductive dehalogenase-homologous genes in deep subseafloor sedimentary metagenomes.</title>
        <authorList>
            <person name="Kawai M."/>
            <person name="Futagami T."/>
            <person name="Toyoda A."/>
            <person name="Takaki Y."/>
            <person name="Nishi S."/>
            <person name="Hori S."/>
            <person name="Arai W."/>
            <person name="Tsubouchi T."/>
            <person name="Morono Y."/>
            <person name="Uchiyama I."/>
            <person name="Ito T."/>
            <person name="Fujiyama A."/>
            <person name="Inagaki F."/>
            <person name="Takami H."/>
        </authorList>
    </citation>
    <scope>NUCLEOTIDE SEQUENCE</scope>
    <source>
        <strain evidence="1">Expedition CK06-06</strain>
    </source>
</reference>
<gene>
    <name evidence="1" type="ORF">S01H4_66358</name>
</gene>
<evidence type="ECO:0000313" key="1">
    <source>
        <dbReference type="EMBL" id="GAH22868.1"/>
    </source>
</evidence>
<dbReference type="AlphaFoldDB" id="X1FQ21"/>
<sequence>SKDYVKIRANLQKLIKDDIDKTLEENITKKYFKQSFYIDSEK</sequence>
<organism evidence="1">
    <name type="scientific">marine sediment metagenome</name>
    <dbReference type="NCBI Taxonomy" id="412755"/>
    <lineage>
        <taxon>unclassified sequences</taxon>
        <taxon>metagenomes</taxon>
        <taxon>ecological metagenomes</taxon>
    </lineage>
</organism>
<feature type="non-terminal residue" evidence="1">
    <location>
        <position position="1"/>
    </location>
</feature>
<proteinExistence type="predicted"/>